<gene>
    <name evidence="2" type="ORF">LSH36_480g01048</name>
</gene>
<dbReference type="Pfam" id="PF01266">
    <property type="entry name" value="DAO"/>
    <property type="match status" value="1"/>
</dbReference>
<dbReference type="Proteomes" id="UP001208570">
    <property type="component" value="Unassembled WGS sequence"/>
</dbReference>
<protein>
    <recommendedName>
        <fullName evidence="1">FAD dependent oxidoreductase domain-containing protein</fullName>
    </recommendedName>
</protein>
<evidence type="ECO:0000313" key="2">
    <source>
        <dbReference type="EMBL" id="KAK2148833.1"/>
    </source>
</evidence>
<organism evidence="2 3">
    <name type="scientific">Paralvinella palmiformis</name>
    <dbReference type="NCBI Taxonomy" id="53620"/>
    <lineage>
        <taxon>Eukaryota</taxon>
        <taxon>Metazoa</taxon>
        <taxon>Spiralia</taxon>
        <taxon>Lophotrochozoa</taxon>
        <taxon>Annelida</taxon>
        <taxon>Polychaeta</taxon>
        <taxon>Sedentaria</taxon>
        <taxon>Canalipalpata</taxon>
        <taxon>Terebellida</taxon>
        <taxon>Terebelliformia</taxon>
        <taxon>Alvinellidae</taxon>
        <taxon>Paralvinella</taxon>
    </lineage>
</organism>
<dbReference type="InterPro" id="IPR006076">
    <property type="entry name" value="FAD-dep_OxRdtase"/>
</dbReference>
<dbReference type="EMBL" id="JAODUP010000480">
    <property type="protein sequence ID" value="KAK2148833.1"/>
    <property type="molecule type" value="Genomic_DNA"/>
</dbReference>
<dbReference type="Gene3D" id="3.50.50.60">
    <property type="entry name" value="FAD/NAD(P)-binding domain"/>
    <property type="match status" value="1"/>
</dbReference>
<reference evidence="2" key="1">
    <citation type="journal article" date="2023" name="Mol. Biol. Evol.">
        <title>Third-Generation Sequencing Reveals the Adaptive Role of the Epigenome in Three Deep-Sea Polychaetes.</title>
        <authorList>
            <person name="Perez M."/>
            <person name="Aroh O."/>
            <person name="Sun Y."/>
            <person name="Lan Y."/>
            <person name="Juniper S.K."/>
            <person name="Young C.R."/>
            <person name="Angers B."/>
            <person name="Qian P.Y."/>
        </authorList>
    </citation>
    <scope>NUCLEOTIDE SEQUENCE</scope>
    <source>
        <strain evidence="2">P08H-3</strain>
    </source>
</reference>
<dbReference type="InterPro" id="IPR036188">
    <property type="entry name" value="FAD/NAD-bd_sf"/>
</dbReference>
<proteinExistence type="predicted"/>
<accession>A0AAD9J992</accession>
<comment type="caution">
    <text evidence="2">The sequence shown here is derived from an EMBL/GenBank/DDBJ whole genome shotgun (WGS) entry which is preliminary data.</text>
</comment>
<dbReference type="AlphaFoldDB" id="A0AAD9J992"/>
<evidence type="ECO:0000259" key="1">
    <source>
        <dbReference type="Pfam" id="PF01266"/>
    </source>
</evidence>
<name>A0AAD9J992_9ANNE</name>
<dbReference type="PANTHER" id="PTHR13847:SF150">
    <property type="entry name" value="OXIDOREDUCTASE TDA3-RELATED"/>
    <property type="match status" value="1"/>
</dbReference>
<dbReference type="PANTHER" id="PTHR13847">
    <property type="entry name" value="SARCOSINE DEHYDROGENASE-RELATED"/>
    <property type="match status" value="1"/>
</dbReference>
<keyword evidence="3" id="KW-1185">Reference proteome</keyword>
<dbReference type="GO" id="GO:0005737">
    <property type="term" value="C:cytoplasm"/>
    <property type="evidence" value="ECO:0007669"/>
    <property type="project" value="TreeGrafter"/>
</dbReference>
<sequence>MKVVICGGGIIGASIAYHLALKGVKSTIIERCALACAASGKAGGFLARDWCDHFEVGPLARKSFDMHMTFAKDERFQHCGYRVMDAIGVTVKEGNETKCKNLPIWLNGSVIETSTLGDKTTTAQVYPDKLTHAFFNIAKDLVNTELKIANVQGIETTGSKVTGVKTSTGVVTADVIIIAMGPWSGEAMKWFNLPPVTGHRAHNVILKPSHTISAHACFVEFTGKTGSRHSPEVYPRPDGTVYLCGMSDEEELPSNPEEVSYNPESCTILKQMIANMSSSLRDATVVTERGCYLPIPPASLPVIGSLPGTGGLYLATGHSCWGILNAPATGEAIAQLIVNGECSVCDISPFSPARLTK</sequence>
<dbReference type="Gene3D" id="3.30.9.10">
    <property type="entry name" value="D-Amino Acid Oxidase, subunit A, domain 2"/>
    <property type="match status" value="1"/>
</dbReference>
<dbReference type="SUPFAM" id="SSF51905">
    <property type="entry name" value="FAD/NAD(P)-binding domain"/>
    <property type="match status" value="1"/>
</dbReference>
<feature type="domain" description="FAD dependent oxidoreductase" evidence="1">
    <location>
        <begin position="2"/>
        <end position="336"/>
    </location>
</feature>
<evidence type="ECO:0000313" key="3">
    <source>
        <dbReference type="Proteomes" id="UP001208570"/>
    </source>
</evidence>